<dbReference type="RefSeq" id="WP_144089605.1">
    <property type="nucleotide sequence ID" value="NZ_VMHE01000035.1"/>
</dbReference>
<comment type="caution">
    <text evidence="1">The sequence shown here is derived from an EMBL/GenBank/DDBJ whole genome shotgun (WGS) entry which is preliminary data.</text>
</comment>
<sequence length="126" mass="15456">MRYLSKEEHHTASRYLFLSMAIIVVEKDIQFVESGPFKIKEPYLELLRKMEYRARIERRQLRKKMRDMNVEVVFLQKDDSFSTYLFMARGYEEERRYFNPAVRKKVEQILYELMRLAYLNRSPEVS</sequence>
<organism evidence="1 2">
    <name type="scientific">Allobacillus salarius</name>
    <dbReference type="NCBI Taxonomy" id="1955272"/>
    <lineage>
        <taxon>Bacteria</taxon>
        <taxon>Bacillati</taxon>
        <taxon>Bacillota</taxon>
        <taxon>Bacilli</taxon>
        <taxon>Bacillales</taxon>
        <taxon>Bacillaceae</taxon>
        <taxon>Allobacillus</taxon>
    </lineage>
</organism>
<protein>
    <submittedName>
        <fullName evidence="1">Uncharacterized protein</fullName>
    </submittedName>
</protein>
<dbReference type="Pfam" id="PF26325">
    <property type="entry name" value="YhjD"/>
    <property type="match status" value="1"/>
</dbReference>
<proteinExistence type="predicted"/>
<dbReference type="EMBL" id="VMHE01000035">
    <property type="protein sequence ID" value="TSJ60102.1"/>
    <property type="molecule type" value="Genomic_DNA"/>
</dbReference>
<dbReference type="Proteomes" id="UP000316425">
    <property type="component" value="Unassembled WGS sequence"/>
</dbReference>
<accession>A0A556P6T7</accession>
<name>A0A556P6T7_9BACI</name>
<evidence type="ECO:0000313" key="2">
    <source>
        <dbReference type="Proteomes" id="UP000316425"/>
    </source>
</evidence>
<dbReference type="InterPro" id="IPR058600">
    <property type="entry name" value="YhjD-like"/>
</dbReference>
<dbReference type="AlphaFoldDB" id="A0A556P6T7"/>
<dbReference type="OrthoDB" id="2988956at2"/>
<evidence type="ECO:0000313" key="1">
    <source>
        <dbReference type="EMBL" id="TSJ60102.1"/>
    </source>
</evidence>
<gene>
    <name evidence="1" type="ORF">FPQ13_12215</name>
</gene>
<reference evidence="1 2" key="1">
    <citation type="submission" date="2019-07" db="EMBL/GenBank/DDBJ databases">
        <title>Allobacillus sp. nov. SKP isolated from shrimp paste of Euphausiacea.</title>
        <authorList>
            <person name="Kanchanasin P."/>
            <person name="Tanasupawat S."/>
            <person name="Shi W."/>
            <person name="Wu L."/>
            <person name="Ma J."/>
        </authorList>
    </citation>
    <scope>NUCLEOTIDE SEQUENCE [LARGE SCALE GENOMIC DNA]</scope>
    <source>
        <strain evidence="1 2">SKP4-8</strain>
    </source>
</reference>
<keyword evidence="2" id="KW-1185">Reference proteome</keyword>